<name>J9GEQ4_9ZZZZ</name>
<dbReference type="EMBL" id="AMCI01001486">
    <property type="protein sequence ID" value="EJX05384.1"/>
    <property type="molecule type" value="Genomic_DNA"/>
</dbReference>
<dbReference type="AlphaFoldDB" id="J9GEQ4"/>
<organism evidence="1">
    <name type="scientific">gut metagenome</name>
    <dbReference type="NCBI Taxonomy" id="749906"/>
    <lineage>
        <taxon>unclassified sequences</taxon>
        <taxon>metagenomes</taxon>
        <taxon>organismal metagenomes</taxon>
    </lineage>
</organism>
<evidence type="ECO:0000313" key="1">
    <source>
        <dbReference type="EMBL" id="EJX05384.1"/>
    </source>
</evidence>
<accession>J9GEQ4</accession>
<sequence>MAYQLNSRGKNWDTHDEVFSPFAEVYSSHGCSENDTGPRDMERHLHMGPRTGETCYERGLEKGFKVGCIASGDNHNVPGCCDYGTMCVLAQDGTKEKIWEGLRARRVYGVSRTRMDIDFTINGVPMGGVVTPGKGVMEIKINAADAIDRVEVLRDNILEEMIVHAGTWERDELTGRFKVKFAVEFGWGPNPNFYKDQLVKKWHGRLDVPGKLVSIQKCWNSYGQNLYNVTEKSCEFDMTSYMSTTTGHWMGPSTVQKEGFVFEVEVEKDDVLLLTVDGREYKLAVADILHSGRIEAEYEESVELAKRTFGDVEHYRDDLFWHNAHKIRIRQAVPEKGYILDEKRDS</sequence>
<comment type="caution">
    <text evidence="1">The sequence shown here is derived from an EMBL/GenBank/DDBJ whole genome shotgun (WGS) entry which is preliminary data.</text>
</comment>
<proteinExistence type="predicted"/>
<gene>
    <name evidence="1" type="ORF">EVA_06508</name>
</gene>
<reference evidence="1" key="1">
    <citation type="journal article" date="2012" name="PLoS ONE">
        <title>Gene sets for utilization of primary and secondary nutrition supplies in the distal gut of endangered iberian lynx.</title>
        <authorList>
            <person name="Alcaide M."/>
            <person name="Messina E."/>
            <person name="Richter M."/>
            <person name="Bargiela R."/>
            <person name="Peplies J."/>
            <person name="Huws S.A."/>
            <person name="Newbold C.J."/>
            <person name="Golyshin P.N."/>
            <person name="Simon M.A."/>
            <person name="Lopez G."/>
            <person name="Yakimov M.M."/>
            <person name="Ferrer M."/>
        </authorList>
    </citation>
    <scope>NUCLEOTIDE SEQUENCE</scope>
</reference>
<protein>
    <submittedName>
        <fullName evidence="1">Uncharacterized protein</fullName>
    </submittedName>
</protein>